<gene>
    <name evidence="2" type="ordered locus">Os04g0448550</name>
    <name evidence="2" type="ORF">OSNPB_040448550</name>
</gene>
<feature type="region of interest" description="Disordered" evidence="1">
    <location>
        <begin position="389"/>
        <end position="419"/>
    </location>
</feature>
<reference evidence="2 3" key="2">
    <citation type="journal article" date="2013" name="Plant Cell Physiol.">
        <title>Rice Annotation Project Database (RAP-DB): an integrative and interactive database for rice genomics.</title>
        <authorList>
            <person name="Sakai H."/>
            <person name="Lee S.S."/>
            <person name="Tanaka T."/>
            <person name="Numa H."/>
            <person name="Kim J."/>
            <person name="Kawahara Y."/>
            <person name="Wakimoto H."/>
            <person name="Yang C.C."/>
            <person name="Iwamoto M."/>
            <person name="Abe T."/>
            <person name="Yamada Y."/>
            <person name="Muto A."/>
            <person name="Inokuchi H."/>
            <person name="Ikemura T."/>
            <person name="Matsumoto T."/>
            <person name="Sasaki T."/>
            <person name="Itoh T."/>
        </authorList>
    </citation>
    <scope>NUCLEOTIDE SEQUENCE [LARGE SCALE GENOMIC DNA]</scope>
    <source>
        <strain evidence="3">cv. Nipponbare</strain>
    </source>
</reference>
<name>A0A0P0WAU5_ORYSJ</name>
<evidence type="ECO:0000313" key="3">
    <source>
        <dbReference type="Proteomes" id="UP000059680"/>
    </source>
</evidence>
<dbReference type="Proteomes" id="UP000059680">
    <property type="component" value="Chromosome 4"/>
</dbReference>
<reference evidence="3" key="1">
    <citation type="journal article" date="2005" name="Nature">
        <title>The map-based sequence of the rice genome.</title>
        <authorList>
            <consortium name="International rice genome sequencing project (IRGSP)"/>
            <person name="Matsumoto T."/>
            <person name="Wu J."/>
            <person name="Kanamori H."/>
            <person name="Katayose Y."/>
            <person name="Fujisawa M."/>
            <person name="Namiki N."/>
            <person name="Mizuno H."/>
            <person name="Yamamoto K."/>
            <person name="Antonio B.A."/>
            <person name="Baba T."/>
            <person name="Sakata K."/>
            <person name="Nagamura Y."/>
            <person name="Aoki H."/>
            <person name="Arikawa K."/>
            <person name="Arita K."/>
            <person name="Bito T."/>
            <person name="Chiden Y."/>
            <person name="Fujitsuka N."/>
            <person name="Fukunaka R."/>
            <person name="Hamada M."/>
            <person name="Harada C."/>
            <person name="Hayashi A."/>
            <person name="Hijishita S."/>
            <person name="Honda M."/>
            <person name="Hosokawa S."/>
            <person name="Ichikawa Y."/>
            <person name="Idonuma A."/>
            <person name="Iijima M."/>
            <person name="Ikeda M."/>
            <person name="Ikeno M."/>
            <person name="Ito K."/>
            <person name="Ito S."/>
            <person name="Ito T."/>
            <person name="Ito Y."/>
            <person name="Ito Y."/>
            <person name="Iwabuchi A."/>
            <person name="Kamiya K."/>
            <person name="Karasawa W."/>
            <person name="Kurita K."/>
            <person name="Katagiri S."/>
            <person name="Kikuta A."/>
            <person name="Kobayashi H."/>
            <person name="Kobayashi N."/>
            <person name="Machita K."/>
            <person name="Maehara T."/>
            <person name="Masukawa M."/>
            <person name="Mizubayashi T."/>
            <person name="Mukai Y."/>
            <person name="Nagasaki H."/>
            <person name="Nagata Y."/>
            <person name="Naito S."/>
            <person name="Nakashima M."/>
            <person name="Nakama Y."/>
            <person name="Nakamichi Y."/>
            <person name="Nakamura M."/>
            <person name="Meguro A."/>
            <person name="Negishi M."/>
            <person name="Ohta I."/>
            <person name="Ohta T."/>
            <person name="Okamoto M."/>
            <person name="Ono N."/>
            <person name="Saji S."/>
            <person name="Sakaguchi M."/>
            <person name="Sakai K."/>
            <person name="Shibata M."/>
            <person name="Shimokawa T."/>
            <person name="Song J."/>
            <person name="Takazaki Y."/>
            <person name="Terasawa K."/>
            <person name="Tsugane M."/>
            <person name="Tsuji K."/>
            <person name="Ueda S."/>
            <person name="Waki K."/>
            <person name="Yamagata H."/>
            <person name="Yamamoto M."/>
            <person name="Yamamoto S."/>
            <person name="Yamane H."/>
            <person name="Yoshiki S."/>
            <person name="Yoshihara R."/>
            <person name="Yukawa K."/>
            <person name="Zhong H."/>
            <person name="Yano M."/>
            <person name="Yuan Q."/>
            <person name="Ouyang S."/>
            <person name="Liu J."/>
            <person name="Jones K.M."/>
            <person name="Gansberger K."/>
            <person name="Moffat K."/>
            <person name="Hill J."/>
            <person name="Bera J."/>
            <person name="Fadrosh D."/>
            <person name="Jin S."/>
            <person name="Johri S."/>
            <person name="Kim M."/>
            <person name="Overton L."/>
            <person name="Reardon M."/>
            <person name="Tsitrin T."/>
            <person name="Vuong H."/>
            <person name="Weaver B."/>
            <person name="Ciecko A."/>
            <person name="Tallon L."/>
            <person name="Jackson J."/>
            <person name="Pai G."/>
            <person name="Aken S.V."/>
            <person name="Utterback T."/>
            <person name="Reidmuller S."/>
            <person name="Feldblyum T."/>
            <person name="Hsiao J."/>
            <person name="Zismann V."/>
            <person name="Iobst S."/>
            <person name="de Vazeille A.R."/>
            <person name="Buell C.R."/>
            <person name="Ying K."/>
            <person name="Li Y."/>
            <person name="Lu T."/>
            <person name="Huang Y."/>
            <person name="Zhao Q."/>
            <person name="Feng Q."/>
            <person name="Zhang L."/>
            <person name="Zhu J."/>
            <person name="Weng Q."/>
            <person name="Mu J."/>
            <person name="Lu Y."/>
            <person name="Fan D."/>
            <person name="Liu Y."/>
            <person name="Guan J."/>
            <person name="Zhang Y."/>
            <person name="Yu S."/>
            <person name="Liu X."/>
            <person name="Zhang Y."/>
            <person name="Hong G."/>
            <person name="Han B."/>
            <person name="Choisne N."/>
            <person name="Demange N."/>
            <person name="Orjeda G."/>
            <person name="Samain S."/>
            <person name="Cattolico L."/>
            <person name="Pelletier E."/>
            <person name="Couloux A."/>
            <person name="Segurens B."/>
            <person name="Wincker P."/>
            <person name="D'Hont A."/>
            <person name="Scarpelli C."/>
            <person name="Weissenbach J."/>
            <person name="Salanoubat M."/>
            <person name="Quetier F."/>
            <person name="Yu Y."/>
            <person name="Kim H.R."/>
            <person name="Rambo T."/>
            <person name="Currie J."/>
            <person name="Collura K."/>
            <person name="Luo M."/>
            <person name="Yang T."/>
            <person name="Ammiraju J.S.S."/>
            <person name="Engler F."/>
            <person name="Soderlund C."/>
            <person name="Wing R.A."/>
            <person name="Palmer L.E."/>
            <person name="de la Bastide M."/>
            <person name="Spiegel L."/>
            <person name="Nascimento L."/>
            <person name="Zutavern T."/>
            <person name="O'Shaughnessy A."/>
            <person name="Dike S."/>
            <person name="Dedhia N."/>
            <person name="Preston R."/>
            <person name="Balija V."/>
            <person name="McCombie W.R."/>
            <person name="Chow T."/>
            <person name="Chen H."/>
            <person name="Chung M."/>
            <person name="Chen C."/>
            <person name="Shaw J."/>
            <person name="Wu H."/>
            <person name="Hsiao K."/>
            <person name="Chao Y."/>
            <person name="Chu M."/>
            <person name="Cheng C."/>
            <person name="Hour A."/>
            <person name="Lee P."/>
            <person name="Lin S."/>
            <person name="Lin Y."/>
            <person name="Liou J."/>
            <person name="Liu S."/>
            <person name="Hsing Y."/>
            <person name="Raghuvanshi S."/>
            <person name="Mohanty A."/>
            <person name="Bharti A.K."/>
            <person name="Gaur A."/>
            <person name="Gupta V."/>
            <person name="Kumar D."/>
            <person name="Ravi V."/>
            <person name="Vij S."/>
            <person name="Kapur A."/>
            <person name="Khurana P."/>
            <person name="Khurana P."/>
            <person name="Khurana J.P."/>
            <person name="Tyagi A.K."/>
            <person name="Gaikwad K."/>
            <person name="Singh A."/>
            <person name="Dalal V."/>
            <person name="Srivastava S."/>
            <person name="Dixit A."/>
            <person name="Pal A.K."/>
            <person name="Ghazi I.A."/>
            <person name="Yadav M."/>
            <person name="Pandit A."/>
            <person name="Bhargava A."/>
            <person name="Sureshbabu K."/>
            <person name="Batra K."/>
            <person name="Sharma T.R."/>
            <person name="Mohapatra T."/>
            <person name="Singh N.K."/>
            <person name="Messing J."/>
            <person name="Nelson A.B."/>
            <person name="Fuks G."/>
            <person name="Kavchok S."/>
            <person name="Keizer G."/>
            <person name="Linton E."/>
            <person name="Llaca V."/>
            <person name="Song R."/>
            <person name="Tanyolac B."/>
            <person name="Young S."/>
            <person name="Ho-Il K."/>
            <person name="Hahn J.H."/>
            <person name="Sangsakoo G."/>
            <person name="Vanavichit A."/>
            <person name="de Mattos Luiz.A.T."/>
            <person name="Zimmer P.D."/>
            <person name="Malone G."/>
            <person name="Dellagostin O."/>
            <person name="de Oliveira A.C."/>
            <person name="Bevan M."/>
            <person name="Bancroft I."/>
            <person name="Minx P."/>
            <person name="Cordum H."/>
            <person name="Wilson R."/>
            <person name="Cheng Z."/>
            <person name="Jin W."/>
            <person name="Jiang J."/>
            <person name="Leong S.A."/>
            <person name="Iwama H."/>
            <person name="Gojobori T."/>
            <person name="Itoh T."/>
            <person name="Niimura Y."/>
            <person name="Fujii Y."/>
            <person name="Habara T."/>
            <person name="Sakai H."/>
            <person name="Sato Y."/>
            <person name="Wilson G."/>
            <person name="Kumar K."/>
            <person name="McCouch S."/>
            <person name="Juretic N."/>
            <person name="Hoen D."/>
            <person name="Wright S."/>
            <person name="Bruskiewich R."/>
            <person name="Bureau T."/>
            <person name="Miyao A."/>
            <person name="Hirochika H."/>
            <person name="Nishikawa T."/>
            <person name="Kadowaki K."/>
            <person name="Sugiura M."/>
            <person name="Burr B."/>
            <person name="Sasaki T."/>
        </authorList>
    </citation>
    <scope>NUCLEOTIDE SEQUENCE [LARGE SCALE GENOMIC DNA]</scope>
    <source>
        <strain evidence="3">cv. Nipponbare</strain>
    </source>
</reference>
<feature type="region of interest" description="Disordered" evidence="1">
    <location>
        <begin position="39"/>
        <end position="91"/>
    </location>
</feature>
<dbReference type="Gramene" id="Os04t0448550-00">
    <property type="protein sequence ID" value="Os04t0448550-00"/>
    <property type="gene ID" value="Os04g0448550"/>
</dbReference>
<evidence type="ECO:0000313" key="2">
    <source>
        <dbReference type="EMBL" id="BAS89431.1"/>
    </source>
</evidence>
<proteinExistence type="predicted"/>
<feature type="region of interest" description="Disordered" evidence="1">
    <location>
        <begin position="148"/>
        <end position="193"/>
    </location>
</feature>
<feature type="non-terminal residue" evidence="2">
    <location>
        <position position="1"/>
    </location>
</feature>
<evidence type="ECO:0000256" key="1">
    <source>
        <dbReference type="SAM" id="MobiDB-lite"/>
    </source>
</evidence>
<dbReference type="AlphaFoldDB" id="A0A0P0WAU5"/>
<organism evidence="2 3">
    <name type="scientific">Oryza sativa subsp. japonica</name>
    <name type="common">Rice</name>
    <dbReference type="NCBI Taxonomy" id="39947"/>
    <lineage>
        <taxon>Eukaryota</taxon>
        <taxon>Viridiplantae</taxon>
        <taxon>Streptophyta</taxon>
        <taxon>Embryophyta</taxon>
        <taxon>Tracheophyta</taxon>
        <taxon>Spermatophyta</taxon>
        <taxon>Magnoliopsida</taxon>
        <taxon>Liliopsida</taxon>
        <taxon>Poales</taxon>
        <taxon>Poaceae</taxon>
        <taxon>BOP clade</taxon>
        <taxon>Oryzoideae</taxon>
        <taxon>Oryzeae</taxon>
        <taxon>Oryzinae</taxon>
        <taxon>Oryza</taxon>
        <taxon>Oryza sativa</taxon>
    </lineage>
</organism>
<feature type="compositionally biased region" description="Basic and acidic residues" evidence="1">
    <location>
        <begin position="406"/>
        <end position="419"/>
    </location>
</feature>
<accession>A0A0P0WAU5</accession>
<feature type="compositionally biased region" description="Polar residues" evidence="1">
    <location>
        <begin position="42"/>
        <end position="61"/>
    </location>
</feature>
<protein>
    <submittedName>
        <fullName evidence="2">Os04g0448550 protein</fullName>
    </submittedName>
</protein>
<sequence>MFCCWKLPRMETLPASALPTIRHIIPLSLSSANSRALSSRSHLPSNASATAGTYTRSNATPSGRMKHRSRPRLDPVPRGSRISTSRSFTSSSYSDASRNVIVDAMSMIIPYLFASPTATAVAFGEGGHRPVADEQAVEVEVVVGRVPRVPSHRDGDPVGGVAGGVGVGAEDELPGDPRRRRGQAVGEPPHRELGHQREWAAAEADHTGRLRWRGAAGAGGAAAEGDAAERVLADDQLVDGQGALRRGVAAVRVGVLARLVVVVAAPVHVQLVARVAAARQRGVGGGHPGVEHGVDLVVAAGAGLALRPDEVAGGVYGRRELVRRRADAELHQVLAAGRHDGRLGHDGLARAGRLAARHADAGQPVPAALDGAPQELMLREVGGVGCRGVDAGELEAEGSRRRARRREGGEREEQQQHGG</sequence>
<dbReference type="EMBL" id="AP014960">
    <property type="protein sequence ID" value="BAS89431.1"/>
    <property type="molecule type" value="Genomic_DNA"/>
</dbReference>
<dbReference type="InParanoid" id="A0A0P0WAU5"/>
<feature type="compositionally biased region" description="Gly residues" evidence="1">
    <location>
        <begin position="157"/>
        <end position="167"/>
    </location>
</feature>
<feature type="compositionally biased region" description="Low complexity" evidence="1">
    <location>
        <begin position="78"/>
        <end position="91"/>
    </location>
</feature>
<dbReference type="PaxDb" id="39947-A0A0P0WAU5"/>
<keyword evidence="3" id="KW-1185">Reference proteome</keyword>
<reference evidence="2 3" key="3">
    <citation type="journal article" date="2013" name="Rice">
        <title>Improvement of the Oryza sativa Nipponbare reference genome using next generation sequence and optical map data.</title>
        <authorList>
            <person name="Kawahara Y."/>
            <person name="de la Bastide M."/>
            <person name="Hamilton J.P."/>
            <person name="Kanamori H."/>
            <person name="McCombie W.R."/>
            <person name="Ouyang S."/>
            <person name="Schwartz D.C."/>
            <person name="Tanaka T."/>
            <person name="Wu J."/>
            <person name="Zhou S."/>
            <person name="Childs K.L."/>
            <person name="Davidson R.M."/>
            <person name="Lin H."/>
            <person name="Quesada-Ocampo L."/>
            <person name="Vaillancourt B."/>
            <person name="Sakai H."/>
            <person name="Lee S.S."/>
            <person name="Kim J."/>
            <person name="Numa H."/>
            <person name="Itoh T."/>
            <person name="Buell C.R."/>
            <person name="Matsumoto T."/>
        </authorList>
    </citation>
    <scope>NUCLEOTIDE SEQUENCE [LARGE SCALE GENOMIC DNA]</scope>
    <source>
        <strain evidence="3">cv. Nipponbare</strain>
    </source>
</reference>